<protein>
    <submittedName>
        <fullName evidence="1">Uncharacterized protein</fullName>
    </submittedName>
</protein>
<dbReference type="EMBL" id="OU892279">
    <property type="protein sequence ID" value="CAG9765728.1"/>
    <property type="molecule type" value="Genomic_DNA"/>
</dbReference>
<evidence type="ECO:0000313" key="1">
    <source>
        <dbReference type="EMBL" id="CAG9765728.1"/>
    </source>
</evidence>
<evidence type="ECO:0000313" key="2">
    <source>
        <dbReference type="Proteomes" id="UP001152799"/>
    </source>
</evidence>
<name>A0A9N9MIY1_9CUCU</name>
<dbReference type="AlphaFoldDB" id="A0A9N9MIY1"/>
<sequence>MEMAFFKVAGKFNDGSGLVDILVQAEALAGGSMNSFLDSKHFNRCRRLHPLTAAALQILHFQQYLSSNITSPEAMDQFLQAQIQNASNSTYDVNEIIELPDTLNRILIGYKEFCRQTLLGEKGKTAQFYYQYCELINLFLRFSRSIRTSIFNMADFFFALNQPNYARWTLLYLSNLIKLYNENSPLVAEFRRGAFGIRRTKANFARSPVDLTLEQTINADASNQLIDNLAVSSISARQRWALSYSTIKENIGLTKKDDTSHSLQKSNIKKDKKSLDNIIEAMKNTMTIDENFLFNISTGKAASGDD</sequence>
<keyword evidence="2" id="KW-1185">Reference proteome</keyword>
<dbReference type="OrthoDB" id="6766252at2759"/>
<dbReference type="PANTHER" id="PTHR47018:SF3">
    <property type="entry name" value="MYCBP-ASSOCIATED PROTEIN"/>
    <property type="match status" value="1"/>
</dbReference>
<reference evidence="1" key="1">
    <citation type="submission" date="2022-01" db="EMBL/GenBank/DDBJ databases">
        <authorList>
            <person name="King R."/>
        </authorList>
    </citation>
    <scope>NUCLEOTIDE SEQUENCE</scope>
</reference>
<gene>
    <name evidence="1" type="ORF">CEUTPL_LOCUS6331</name>
</gene>
<dbReference type="PANTHER" id="PTHR47018">
    <property type="entry name" value="CXC DOMAIN-CONTAINING PROTEIN-RELATED"/>
    <property type="match status" value="1"/>
</dbReference>
<proteinExistence type="predicted"/>
<organism evidence="1 2">
    <name type="scientific">Ceutorhynchus assimilis</name>
    <name type="common">cabbage seed weevil</name>
    <dbReference type="NCBI Taxonomy" id="467358"/>
    <lineage>
        <taxon>Eukaryota</taxon>
        <taxon>Metazoa</taxon>
        <taxon>Ecdysozoa</taxon>
        <taxon>Arthropoda</taxon>
        <taxon>Hexapoda</taxon>
        <taxon>Insecta</taxon>
        <taxon>Pterygota</taxon>
        <taxon>Neoptera</taxon>
        <taxon>Endopterygota</taxon>
        <taxon>Coleoptera</taxon>
        <taxon>Polyphaga</taxon>
        <taxon>Cucujiformia</taxon>
        <taxon>Curculionidae</taxon>
        <taxon>Ceutorhynchinae</taxon>
        <taxon>Ceutorhynchus</taxon>
    </lineage>
</organism>
<dbReference type="Proteomes" id="UP001152799">
    <property type="component" value="Chromosome 3"/>
</dbReference>
<accession>A0A9N9MIY1</accession>